<dbReference type="Pfam" id="PF17827">
    <property type="entry name" value="PrmC_N"/>
    <property type="match status" value="1"/>
</dbReference>
<dbReference type="FunCoup" id="A0A803Y335">
    <property type="interactions" value="187"/>
</dbReference>
<reference evidence="8" key="3">
    <citation type="submission" date="2025-09" db="UniProtKB">
        <authorList>
            <consortium name="Ensembl"/>
        </authorList>
    </citation>
    <scope>IDENTIFICATION</scope>
</reference>
<evidence type="ECO:0000259" key="7">
    <source>
        <dbReference type="Pfam" id="PF17827"/>
    </source>
</evidence>
<gene>
    <name evidence="8" type="primary">HEMK1</name>
</gene>
<evidence type="ECO:0000256" key="4">
    <source>
        <dbReference type="ARBA" id="ARBA00022691"/>
    </source>
</evidence>
<dbReference type="GO" id="GO:0102559">
    <property type="term" value="F:peptide chain release factor N(5)-glutamine methyltransferase activity"/>
    <property type="evidence" value="ECO:0007669"/>
    <property type="project" value="UniProtKB-EC"/>
</dbReference>
<dbReference type="SUPFAM" id="SSF53335">
    <property type="entry name" value="S-adenosyl-L-methionine-dependent methyltransferases"/>
    <property type="match status" value="1"/>
</dbReference>
<dbReference type="InterPro" id="IPR050320">
    <property type="entry name" value="N5-glutamine_MTase"/>
</dbReference>
<feature type="domain" description="Methyltransferase small" evidence="6">
    <location>
        <begin position="176"/>
        <end position="263"/>
    </location>
</feature>
<dbReference type="InterPro" id="IPR040758">
    <property type="entry name" value="PrmC_N"/>
</dbReference>
<dbReference type="PANTHER" id="PTHR18895:SF74">
    <property type="entry name" value="MTRF1L RELEASE FACTOR GLUTAMINE METHYLTRANSFERASE"/>
    <property type="match status" value="1"/>
</dbReference>
<keyword evidence="3" id="KW-0808">Transferase</keyword>
<keyword evidence="2" id="KW-0489">Methyltransferase</keyword>
<evidence type="ECO:0000256" key="3">
    <source>
        <dbReference type="ARBA" id="ARBA00022679"/>
    </source>
</evidence>
<dbReference type="GeneTree" id="ENSGT00390000014125"/>
<dbReference type="GO" id="GO:0003676">
    <property type="term" value="F:nucleic acid binding"/>
    <property type="evidence" value="ECO:0007669"/>
    <property type="project" value="InterPro"/>
</dbReference>
<dbReference type="Proteomes" id="UP000001645">
    <property type="component" value="Chromosome 14"/>
</dbReference>
<organism evidence="8 9">
    <name type="scientific">Meleagris gallopavo</name>
    <name type="common">Wild turkey</name>
    <dbReference type="NCBI Taxonomy" id="9103"/>
    <lineage>
        <taxon>Eukaryota</taxon>
        <taxon>Metazoa</taxon>
        <taxon>Chordata</taxon>
        <taxon>Craniata</taxon>
        <taxon>Vertebrata</taxon>
        <taxon>Euteleostomi</taxon>
        <taxon>Archelosauria</taxon>
        <taxon>Archosauria</taxon>
        <taxon>Dinosauria</taxon>
        <taxon>Saurischia</taxon>
        <taxon>Theropoda</taxon>
        <taxon>Coelurosauria</taxon>
        <taxon>Aves</taxon>
        <taxon>Neognathae</taxon>
        <taxon>Galloanserae</taxon>
        <taxon>Galliformes</taxon>
        <taxon>Phasianidae</taxon>
        <taxon>Meleagridinae</taxon>
        <taxon>Meleagris</taxon>
    </lineage>
</organism>
<dbReference type="PANTHER" id="PTHR18895">
    <property type="entry name" value="HEMK METHYLTRANSFERASE"/>
    <property type="match status" value="1"/>
</dbReference>
<dbReference type="InterPro" id="IPR029063">
    <property type="entry name" value="SAM-dependent_MTases_sf"/>
</dbReference>
<accession>A0A803Y335</accession>
<dbReference type="GO" id="GO:0005739">
    <property type="term" value="C:mitochondrion"/>
    <property type="evidence" value="ECO:0007669"/>
    <property type="project" value="TreeGrafter"/>
</dbReference>
<feature type="domain" description="Release factor glutamine methyltransferase N-terminal" evidence="7">
    <location>
        <begin position="55"/>
        <end position="124"/>
    </location>
</feature>
<keyword evidence="9" id="KW-1185">Reference proteome</keyword>
<evidence type="ECO:0000313" key="9">
    <source>
        <dbReference type="Proteomes" id="UP000001645"/>
    </source>
</evidence>
<dbReference type="NCBIfam" id="TIGR00536">
    <property type="entry name" value="hemK_fam"/>
    <property type="match status" value="1"/>
</dbReference>
<dbReference type="InParanoid" id="A0A803Y335"/>
<dbReference type="Ensembl" id="ENSMGAT00000035926.1">
    <property type="protein sequence ID" value="ENSMGAP00000026182.1"/>
    <property type="gene ID" value="ENSMGAG00000001882.2"/>
</dbReference>
<reference evidence="8 9" key="1">
    <citation type="journal article" date="2010" name="PLoS Biol.">
        <title>Multi-platform next-generation sequencing of the domestic turkey (Meleagris gallopavo): genome assembly and analysis.</title>
        <authorList>
            <person name="Dalloul R.A."/>
            <person name="Long J.A."/>
            <person name="Zimin A.V."/>
            <person name="Aslam L."/>
            <person name="Beal K."/>
            <person name="Blomberg L.A."/>
            <person name="Bouffard P."/>
            <person name="Burt D.W."/>
            <person name="Crasta O."/>
            <person name="Crooijmans R.P."/>
            <person name="Cooper K."/>
            <person name="Coulombe R.A."/>
            <person name="De S."/>
            <person name="Delany M.E."/>
            <person name="Dodgson J.B."/>
            <person name="Dong J.J."/>
            <person name="Evans C."/>
            <person name="Frederickson K.M."/>
            <person name="Flicek P."/>
            <person name="Florea L."/>
            <person name="Folkerts O."/>
            <person name="Groenen M.A."/>
            <person name="Harkins T.T."/>
            <person name="Herrero J."/>
            <person name="Hoffmann S."/>
            <person name="Megens H.J."/>
            <person name="Jiang A."/>
            <person name="de Jong P."/>
            <person name="Kaiser P."/>
            <person name="Kim H."/>
            <person name="Kim K.W."/>
            <person name="Kim S."/>
            <person name="Langenberger D."/>
            <person name="Lee M.K."/>
            <person name="Lee T."/>
            <person name="Mane S."/>
            <person name="Marcais G."/>
            <person name="Marz M."/>
            <person name="McElroy A.P."/>
            <person name="Modise T."/>
            <person name="Nefedov M."/>
            <person name="Notredame C."/>
            <person name="Paton I.R."/>
            <person name="Payne W.S."/>
            <person name="Pertea G."/>
            <person name="Prickett D."/>
            <person name="Puiu D."/>
            <person name="Qioa D."/>
            <person name="Raineri E."/>
            <person name="Ruffier M."/>
            <person name="Salzberg S.L."/>
            <person name="Schatz M.C."/>
            <person name="Scheuring C."/>
            <person name="Schmidt C.J."/>
            <person name="Schroeder S."/>
            <person name="Searle S.M."/>
            <person name="Smith E.J."/>
            <person name="Smith J."/>
            <person name="Sonstegard T.S."/>
            <person name="Stadler P.F."/>
            <person name="Tafer H."/>
            <person name="Tu Z.J."/>
            <person name="Van Tassell C.P."/>
            <person name="Vilella A.J."/>
            <person name="Williams K.P."/>
            <person name="Yorke J.A."/>
            <person name="Zhang L."/>
            <person name="Zhang H.B."/>
            <person name="Zhang X."/>
            <person name="Zhang Y."/>
            <person name="Reed K.M."/>
        </authorList>
    </citation>
    <scope>NUCLEOTIDE SEQUENCE [LARGE SCALE GENOMIC DNA]</scope>
</reference>
<sequence>MRCLSSSLFRRFWGLLPQYVSVGPSQSPNLSPKQSSLRQSCSARPGLVTAPDVVSFWQKVFEKNGIPEARESSEYIVSFVLGAKTFQSLGSEKLCTPLTAVQQEQIQQLSCKRLERMPVQYVLGEWDFQDLNLKMRPPVFIPRPETEDLISLVVEEESWKCKAKNSAFLVAVPSPVILEIGCGSGAIALSLLCKIPQSRVLAVDKEEAAVDLTRENVHRLQLQDRIHILHHNVSYGSAKHLLPWGPVDFIVSNPPYVFHEDMASLDAEILRYEDLDALDGGDDGMRVIKIILTLAPSLLKDSGGVKRAAVVGWPRQSHPGPVNFTRGQFLLYAEVMTAAWLMLQRQAHPPELLPLLTEQHVTQATQPLCVGATCCLASLAVMEPQYQPGKAPREHSLGKEHARGAPVGWGWDLQGRSWPEPHACRTRTPHSLYPRPALTGLPQIGEGLCDAEEVLLGVSCLRCAAIWLRCCEGGRRLFWEGWNREGLHDVLRQILCDAAQRQPLDLLLCQQGVRSETKGTACYFSWL</sequence>
<name>A0A803Y335_MELGA</name>
<proteinExistence type="predicted"/>
<comment type="catalytic activity">
    <reaction evidence="5">
        <text>L-glutaminyl-[peptide chain release factor] + S-adenosyl-L-methionine = N(5)-methyl-L-glutaminyl-[peptide chain release factor] + S-adenosyl-L-homocysteine + H(+)</text>
        <dbReference type="Rhea" id="RHEA:42896"/>
        <dbReference type="Rhea" id="RHEA-COMP:10271"/>
        <dbReference type="Rhea" id="RHEA-COMP:10272"/>
        <dbReference type="ChEBI" id="CHEBI:15378"/>
        <dbReference type="ChEBI" id="CHEBI:30011"/>
        <dbReference type="ChEBI" id="CHEBI:57856"/>
        <dbReference type="ChEBI" id="CHEBI:59789"/>
        <dbReference type="ChEBI" id="CHEBI:61891"/>
        <dbReference type="EC" id="2.1.1.297"/>
    </reaction>
</comment>
<dbReference type="Gene3D" id="3.40.50.150">
    <property type="entry name" value="Vaccinia Virus protein VP39"/>
    <property type="match status" value="1"/>
</dbReference>
<dbReference type="InterPro" id="IPR002052">
    <property type="entry name" value="DNA_methylase_N6_adenine_CS"/>
</dbReference>
<dbReference type="InterPro" id="IPR004556">
    <property type="entry name" value="HemK-like"/>
</dbReference>
<evidence type="ECO:0000256" key="2">
    <source>
        <dbReference type="ARBA" id="ARBA00022603"/>
    </source>
</evidence>
<dbReference type="Bgee" id="ENSMGAG00000001882">
    <property type="expression patterns" value="Expressed in spleen and 18 other cell types or tissues"/>
</dbReference>
<dbReference type="PROSITE" id="PS00092">
    <property type="entry name" value="N6_MTASE"/>
    <property type="match status" value="1"/>
</dbReference>
<dbReference type="Pfam" id="PF05175">
    <property type="entry name" value="MTS"/>
    <property type="match status" value="1"/>
</dbReference>
<evidence type="ECO:0000259" key="6">
    <source>
        <dbReference type="Pfam" id="PF05175"/>
    </source>
</evidence>
<dbReference type="Gene3D" id="1.10.8.10">
    <property type="entry name" value="DNA helicase RuvA subunit, C-terminal domain"/>
    <property type="match status" value="1"/>
</dbReference>
<dbReference type="InterPro" id="IPR007848">
    <property type="entry name" value="Small_mtfrase_dom"/>
</dbReference>
<evidence type="ECO:0000313" key="8">
    <source>
        <dbReference type="Ensembl" id="ENSMGAP00000026182.1"/>
    </source>
</evidence>
<dbReference type="CDD" id="cd02440">
    <property type="entry name" value="AdoMet_MTases"/>
    <property type="match status" value="1"/>
</dbReference>
<evidence type="ECO:0000256" key="5">
    <source>
        <dbReference type="ARBA" id="ARBA00048391"/>
    </source>
</evidence>
<dbReference type="OrthoDB" id="269872at2759"/>
<reference evidence="8" key="2">
    <citation type="submission" date="2025-08" db="UniProtKB">
        <authorList>
            <consortium name="Ensembl"/>
        </authorList>
    </citation>
    <scope>IDENTIFICATION</scope>
</reference>
<dbReference type="EC" id="2.1.1.297" evidence="1"/>
<protein>
    <recommendedName>
        <fullName evidence="1">peptide chain release factor N(5)-glutamine methyltransferase</fullName>
        <ecNumber evidence="1">2.1.1.297</ecNumber>
    </recommendedName>
</protein>
<dbReference type="AlphaFoldDB" id="A0A803Y335"/>
<keyword evidence="4" id="KW-0949">S-adenosyl-L-methionine</keyword>
<evidence type="ECO:0000256" key="1">
    <source>
        <dbReference type="ARBA" id="ARBA00012771"/>
    </source>
</evidence>
<dbReference type="GO" id="GO:0032259">
    <property type="term" value="P:methylation"/>
    <property type="evidence" value="ECO:0007669"/>
    <property type="project" value="UniProtKB-KW"/>
</dbReference>